<feature type="compositionally biased region" description="Low complexity" evidence="1">
    <location>
        <begin position="821"/>
        <end position="839"/>
    </location>
</feature>
<dbReference type="Proteomes" id="UP000762676">
    <property type="component" value="Unassembled WGS sequence"/>
</dbReference>
<accession>A0AAV4FJK4</accession>
<keyword evidence="3" id="KW-1185">Reference proteome</keyword>
<dbReference type="EMBL" id="BMAT01011468">
    <property type="protein sequence ID" value="GFR73234.1"/>
    <property type="molecule type" value="Genomic_DNA"/>
</dbReference>
<feature type="compositionally biased region" description="Low complexity" evidence="1">
    <location>
        <begin position="846"/>
        <end position="860"/>
    </location>
</feature>
<feature type="compositionally biased region" description="Polar residues" evidence="1">
    <location>
        <begin position="506"/>
        <end position="523"/>
    </location>
</feature>
<feature type="compositionally biased region" description="Acidic residues" evidence="1">
    <location>
        <begin position="1303"/>
        <end position="1319"/>
    </location>
</feature>
<feature type="compositionally biased region" description="Basic and acidic residues" evidence="1">
    <location>
        <begin position="34"/>
        <end position="61"/>
    </location>
</feature>
<organism evidence="2 3">
    <name type="scientific">Elysia marginata</name>
    <dbReference type="NCBI Taxonomy" id="1093978"/>
    <lineage>
        <taxon>Eukaryota</taxon>
        <taxon>Metazoa</taxon>
        <taxon>Spiralia</taxon>
        <taxon>Lophotrochozoa</taxon>
        <taxon>Mollusca</taxon>
        <taxon>Gastropoda</taxon>
        <taxon>Heterobranchia</taxon>
        <taxon>Euthyneura</taxon>
        <taxon>Panpulmonata</taxon>
        <taxon>Sacoglossa</taxon>
        <taxon>Placobranchoidea</taxon>
        <taxon>Plakobranchidae</taxon>
        <taxon>Elysia</taxon>
    </lineage>
</organism>
<feature type="compositionally biased region" description="Basic and acidic residues" evidence="1">
    <location>
        <begin position="739"/>
        <end position="752"/>
    </location>
</feature>
<feature type="region of interest" description="Disordered" evidence="1">
    <location>
        <begin position="1"/>
        <end position="555"/>
    </location>
</feature>
<feature type="region of interest" description="Disordered" evidence="1">
    <location>
        <begin position="568"/>
        <end position="601"/>
    </location>
</feature>
<feature type="compositionally biased region" description="Low complexity" evidence="1">
    <location>
        <begin position="296"/>
        <end position="315"/>
    </location>
</feature>
<feature type="compositionally biased region" description="Basic and acidic residues" evidence="1">
    <location>
        <begin position="487"/>
        <end position="499"/>
    </location>
</feature>
<evidence type="ECO:0000313" key="3">
    <source>
        <dbReference type="Proteomes" id="UP000762676"/>
    </source>
</evidence>
<feature type="compositionally biased region" description="Low complexity" evidence="1">
    <location>
        <begin position="1129"/>
        <end position="1141"/>
    </location>
</feature>
<feature type="compositionally biased region" description="Polar residues" evidence="1">
    <location>
        <begin position="266"/>
        <end position="295"/>
    </location>
</feature>
<feature type="compositionally biased region" description="Basic and acidic residues" evidence="1">
    <location>
        <begin position="1217"/>
        <end position="1237"/>
    </location>
</feature>
<evidence type="ECO:0000256" key="1">
    <source>
        <dbReference type="SAM" id="MobiDB-lite"/>
    </source>
</evidence>
<name>A0AAV4FJK4_9GAST</name>
<feature type="compositionally biased region" description="Acidic residues" evidence="1">
    <location>
        <begin position="1093"/>
        <end position="1103"/>
    </location>
</feature>
<reference evidence="2 3" key="1">
    <citation type="journal article" date="2021" name="Elife">
        <title>Chloroplast acquisition without the gene transfer in kleptoplastic sea slugs, Plakobranchus ocellatus.</title>
        <authorList>
            <person name="Maeda T."/>
            <person name="Takahashi S."/>
            <person name="Yoshida T."/>
            <person name="Shimamura S."/>
            <person name="Takaki Y."/>
            <person name="Nagai Y."/>
            <person name="Toyoda A."/>
            <person name="Suzuki Y."/>
            <person name="Arimoto A."/>
            <person name="Ishii H."/>
            <person name="Satoh N."/>
            <person name="Nishiyama T."/>
            <person name="Hasebe M."/>
            <person name="Maruyama T."/>
            <person name="Minagawa J."/>
            <person name="Obokata J."/>
            <person name="Shigenobu S."/>
        </authorList>
    </citation>
    <scope>NUCLEOTIDE SEQUENCE [LARGE SCALE GENOMIC DNA]</scope>
</reference>
<sequence length="1395" mass="151936">MSRAIGNLTARSRQGKIHADNPELASKLLADDTTAVKKDAQTAKTPDKQDTHKNTEAEKTPRKSNLNLSGREANGGRITEPPDTGRDSRYTGDSGRKSVKQASAAARAESPAEENGPSLTSSTAELGRLRSPSRKSLNEGDGETPPPSTPVTDRTGPAETAKRKEDEEKARAGYTPLATNAENEEETKANNAGSHIEPAQQEALAESSRNIGSSADNNNPARLESPTEDKDQTPAGNKDTAPSSSRNNPAAAASASDDHQDREESSTPTNPQTAAEPNPTYSRASPQTSRSSLSKPTLTPRTSVPTPSVTSSVNPDLLKTSIEDKSLKLESSEHPRFTTPYSSQRLKPRGETAKRTLPTSSVESDKGSVRASGDNTQGQPVDSLEDPPSALRSQEDAEQPFSADSLEVKKDKPDADSETGEDKQKHTAVAAISPAGSPSLVSEQSPPSRQPEHPVLSVEEHEKDLPAPGLADEPRARSPPTDQQQAEQDRVEFVIKPDPSKPGASRYSSAQGSGRFSNRTTPTIRRASNGANDGNSADAALRRRPSGAEVTPSSKRILYVESPTFTREEEEEYRYVSSRLEDVEEEDPALGPTPRGGYALRRGRYTYSQPVAMAATQKQQRQGGGDQPAVTVALEKRVRYSDVDTVVNPGRYEDREVDRDVDRMIGAAFPVDARQGAYSQAGKHEIMMEAEFPISKFSVDTHGRRPGLPEEARVPPQPRHDVYDDERNPKGPRNTGAIKDSERYGEDRRPREYANPQYPPTERYPQGIGPVNGVSSVTAPQASNLNSDPRGYHPGYSQGIGVRQSDYGLQSDHPMERGVLQQQGYPQPSAYPQQQQQGPYQPPPQHLQQQRQQQQLQAPSVDSQQHYQHAGGYSQYARDQHNQQRRLQQPPPPQQQQQRQQQEEHQLQPPPQPPRVKSLELPTGPSYDPADEADLERETTYQQSLRTRIEEVKRQTEETHIPRLPLAVDPQGYPAQNYGQGHPQGGGQGRPPPRYIPGSQDFAPDSLEFYEERDGGDTLRALEEAFGGGGGGVSYPPQRQQQNPANHFRGSGNQFGGGALDSNRDSWNNAGQYGADVAGTHQPQSRLDNVNFESDDFGDEDYEDFRHPRRNPQVQPRFFNPELAAAVANSSSSNNNYSNNVGGHGGGRPQQQQNYPRHQPHTDRSDFDSYDDRYQDENVNENGRGGAGGGGGAGRGELGGGGGGLGHQAPSEDDDMEASHPKPPKYDYVSHNKEDYGKAPPKSYKQISVIQKEEKEKLNGVFIHPKPKGGILKKKKGRGGGQQGPGTRDTSRQGSLYSGDGSYLDDDQLPDGEGEEEMTPAEQVWARRSSQLAGNQQGGRGKRGGRRGGGGHAPPVPGGLQKFHSDSSINQVLITLRSLDAVSQLRLPFISAVRY</sequence>
<feature type="compositionally biased region" description="Basic and acidic residues" evidence="1">
    <location>
        <begin position="256"/>
        <end position="265"/>
    </location>
</feature>
<feature type="compositionally biased region" description="Basic and acidic residues" evidence="1">
    <location>
        <begin position="321"/>
        <end position="336"/>
    </location>
</feature>
<gene>
    <name evidence="2" type="ORF">ElyMa_005724400</name>
</gene>
<evidence type="ECO:0000313" key="2">
    <source>
        <dbReference type="EMBL" id="GFR73234.1"/>
    </source>
</evidence>
<feature type="compositionally biased region" description="Basic residues" evidence="1">
    <location>
        <begin position="1265"/>
        <end position="1278"/>
    </location>
</feature>
<protein>
    <recommendedName>
        <fullName evidence="4">BAT2 N-terminal domain-containing protein</fullName>
    </recommendedName>
</protein>
<feature type="compositionally biased region" description="Low complexity" evidence="1">
    <location>
        <begin position="527"/>
        <end position="539"/>
    </location>
</feature>
<feature type="compositionally biased region" description="Basic and acidic residues" evidence="1">
    <location>
        <begin position="406"/>
        <end position="425"/>
    </location>
</feature>
<evidence type="ECO:0008006" key="4">
    <source>
        <dbReference type="Google" id="ProtNLM"/>
    </source>
</evidence>
<comment type="caution">
    <text evidence="2">The sequence shown here is derived from an EMBL/GenBank/DDBJ whole genome shotgun (WGS) entry which is preliminary data.</text>
</comment>
<feature type="compositionally biased region" description="Gly residues" evidence="1">
    <location>
        <begin position="1183"/>
        <end position="1206"/>
    </location>
</feature>
<feature type="compositionally biased region" description="Polar residues" evidence="1">
    <location>
        <begin position="207"/>
        <end position="220"/>
    </location>
</feature>
<proteinExistence type="predicted"/>
<feature type="compositionally biased region" description="Low complexity" evidence="1">
    <location>
        <begin position="241"/>
        <end position="255"/>
    </location>
</feature>
<feature type="region of interest" description="Disordered" evidence="1">
    <location>
        <begin position="1022"/>
        <end position="1364"/>
    </location>
</feature>
<feature type="region of interest" description="Disordered" evidence="1">
    <location>
        <begin position="698"/>
        <end position="1002"/>
    </location>
</feature>
<feature type="compositionally biased region" description="Basic and acidic residues" evidence="1">
    <location>
        <begin position="947"/>
        <end position="961"/>
    </location>
</feature>
<feature type="compositionally biased region" description="Basic and acidic residues" evidence="1">
    <location>
        <begin position="1160"/>
        <end position="1176"/>
    </location>
</feature>
<feature type="compositionally biased region" description="Polar residues" evidence="1">
    <location>
        <begin position="773"/>
        <end position="787"/>
    </location>
</feature>
<feature type="compositionally biased region" description="Polar residues" evidence="1">
    <location>
        <begin position="1081"/>
        <end position="1092"/>
    </location>
</feature>
<feature type="compositionally biased region" description="Basic and acidic residues" evidence="1">
    <location>
        <begin position="699"/>
        <end position="729"/>
    </location>
</feature>
<feature type="compositionally biased region" description="Basic and acidic residues" evidence="1">
    <location>
        <begin position="83"/>
        <end position="96"/>
    </location>
</feature>
<feature type="compositionally biased region" description="Basic and acidic residues" evidence="1">
    <location>
        <begin position="160"/>
        <end position="171"/>
    </location>
</feature>